<dbReference type="Proteomes" id="UP001342826">
    <property type="component" value="Unassembled WGS sequence"/>
</dbReference>
<reference evidence="7 8" key="1">
    <citation type="submission" date="2023-03" db="EMBL/GenBank/DDBJ databases">
        <title>Bacillus Genome Sequencing.</title>
        <authorList>
            <person name="Dunlap C."/>
        </authorList>
    </citation>
    <scope>NUCLEOTIDE SEQUENCE [LARGE SCALE GENOMIC DNA]</scope>
    <source>
        <strain evidence="7 8">NRS-1717</strain>
    </source>
</reference>
<feature type="transmembrane region" description="Helical" evidence="6">
    <location>
        <begin position="113"/>
        <end position="137"/>
    </location>
</feature>
<dbReference type="EMBL" id="JARTFS010000018">
    <property type="protein sequence ID" value="MED4403736.1"/>
    <property type="molecule type" value="Genomic_DNA"/>
</dbReference>
<feature type="transmembrane region" description="Helical" evidence="6">
    <location>
        <begin position="40"/>
        <end position="61"/>
    </location>
</feature>
<evidence type="ECO:0000256" key="6">
    <source>
        <dbReference type="SAM" id="Phobius"/>
    </source>
</evidence>
<feature type="transmembrane region" description="Helical" evidence="6">
    <location>
        <begin position="350"/>
        <end position="369"/>
    </location>
</feature>
<evidence type="ECO:0000256" key="5">
    <source>
        <dbReference type="ARBA" id="ARBA00023136"/>
    </source>
</evidence>
<evidence type="ECO:0000256" key="1">
    <source>
        <dbReference type="ARBA" id="ARBA00004651"/>
    </source>
</evidence>
<feature type="transmembrane region" description="Helical" evidence="6">
    <location>
        <begin position="400"/>
        <end position="422"/>
    </location>
</feature>
<organism evidence="7 8">
    <name type="scientific">Metabacillus fastidiosus</name>
    <dbReference type="NCBI Taxonomy" id="1458"/>
    <lineage>
        <taxon>Bacteria</taxon>
        <taxon>Bacillati</taxon>
        <taxon>Bacillota</taxon>
        <taxon>Bacilli</taxon>
        <taxon>Bacillales</taxon>
        <taxon>Bacillaceae</taxon>
        <taxon>Metabacillus</taxon>
    </lineage>
</organism>
<dbReference type="Pfam" id="PF01943">
    <property type="entry name" value="Polysacc_synt"/>
    <property type="match status" value="1"/>
</dbReference>
<evidence type="ECO:0000313" key="7">
    <source>
        <dbReference type="EMBL" id="MED4403736.1"/>
    </source>
</evidence>
<keyword evidence="3 6" id="KW-0812">Transmembrane</keyword>
<name>A0ABU6P6D9_9BACI</name>
<keyword evidence="5 6" id="KW-0472">Membrane</keyword>
<feature type="transmembrane region" description="Helical" evidence="6">
    <location>
        <begin position="172"/>
        <end position="198"/>
    </location>
</feature>
<comment type="caution">
    <text evidence="7">The sequence shown here is derived from an EMBL/GenBank/DDBJ whole genome shotgun (WGS) entry which is preliminary data.</text>
</comment>
<feature type="transmembrane region" description="Helical" evidence="6">
    <location>
        <begin position="82"/>
        <end position="107"/>
    </location>
</feature>
<accession>A0ABU6P6D9</accession>
<dbReference type="InterPro" id="IPR002528">
    <property type="entry name" value="MATE_fam"/>
</dbReference>
<comment type="subcellular location">
    <subcellularLocation>
        <location evidence="1">Cell membrane</location>
        <topology evidence="1">Multi-pass membrane protein</topology>
    </subcellularLocation>
</comment>
<feature type="transmembrane region" description="Helical" evidence="6">
    <location>
        <begin position="266"/>
        <end position="290"/>
    </location>
</feature>
<dbReference type="RefSeq" id="WP_066225682.1">
    <property type="nucleotide sequence ID" value="NZ_JARTFQ010000006.1"/>
</dbReference>
<gene>
    <name evidence="7" type="ORF">P9271_20715</name>
</gene>
<keyword evidence="4 6" id="KW-1133">Transmembrane helix</keyword>
<dbReference type="PANTHER" id="PTHR30250:SF24">
    <property type="entry name" value="STAGE V SPORULATION PROTEIN B"/>
    <property type="match status" value="1"/>
</dbReference>
<dbReference type="PIRSF" id="PIRSF038958">
    <property type="entry name" value="PG_synth_SpoVB"/>
    <property type="match status" value="1"/>
</dbReference>
<feature type="transmembrane region" description="Helical" evidence="6">
    <location>
        <begin position="149"/>
        <end position="166"/>
    </location>
</feature>
<feature type="transmembrane region" description="Helical" evidence="6">
    <location>
        <begin position="311"/>
        <end position="330"/>
    </location>
</feature>
<keyword evidence="8" id="KW-1185">Reference proteome</keyword>
<dbReference type="PANTHER" id="PTHR30250">
    <property type="entry name" value="PST FAMILY PREDICTED COLANIC ACID TRANSPORTER"/>
    <property type="match status" value="1"/>
</dbReference>
<evidence type="ECO:0000256" key="4">
    <source>
        <dbReference type="ARBA" id="ARBA00022989"/>
    </source>
</evidence>
<protein>
    <submittedName>
        <fullName evidence="7">Polysaccharide biosynthesis protein</fullName>
    </submittedName>
</protein>
<evidence type="ECO:0000313" key="8">
    <source>
        <dbReference type="Proteomes" id="UP001342826"/>
    </source>
</evidence>
<evidence type="ECO:0000256" key="3">
    <source>
        <dbReference type="ARBA" id="ARBA00022692"/>
    </source>
</evidence>
<dbReference type="InterPro" id="IPR024923">
    <property type="entry name" value="PG_synth_SpoVB"/>
</dbReference>
<dbReference type="InterPro" id="IPR050833">
    <property type="entry name" value="Poly_Biosynth_Transport"/>
</dbReference>
<evidence type="ECO:0000256" key="2">
    <source>
        <dbReference type="ARBA" id="ARBA00022475"/>
    </source>
</evidence>
<dbReference type="GeneID" id="301139773"/>
<keyword evidence="2" id="KW-1003">Cell membrane</keyword>
<feature type="transmembrane region" description="Helical" evidence="6">
    <location>
        <begin position="376"/>
        <end position="394"/>
    </location>
</feature>
<dbReference type="Pfam" id="PF01554">
    <property type="entry name" value="MatE"/>
    <property type="match status" value="1"/>
</dbReference>
<sequence length="445" mass="50177">MNSFYRGTILLIIAAFISESLEFLVNMILARELGEHGMGLYMSILPVVFLVVIIASFELPISISKFVAEKKPELHYNMLKHTIRLTIFFVICFMLISAVILPALPIFKEYHPLIKWLLILLIPIVAFSSIARGYFMGVQQMGKIAVSNFLRKCAQLIILFFVYHTFQFDLEMALLIALATLIGSELLVCAYLVAAFIIHFQLIKSRPKTFMNASSVRKNLLAVSLPTTGLRLFHSLTHAVQPFLVKIALVTSGLTGVMATEQYGMLAGVAMSIGFFPAFIGHSLMIMLIPNVSEAAAKKDRTKLVKLLQQSMIITICYGFPAIIIMYIFAEPLTHLFFQSSTPAFYLKMLWPYFLFQYFVYPMQSYLIGLGLVKEAFFHTVWSHVISFAMMYVLGSMPQFGMEGVIIGMNMCAVLLMLMHYFTICNKIGVNLLLGESNLKKTTIF</sequence>
<dbReference type="CDD" id="cd13124">
    <property type="entry name" value="MATE_SpoVB_like"/>
    <property type="match status" value="1"/>
</dbReference>
<dbReference type="InterPro" id="IPR002797">
    <property type="entry name" value="Polysacc_synth"/>
</dbReference>
<proteinExistence type="predicted"/>